<accession>A0AAF0PDX9</accession>
<gene>
    <name evidence="2" type="ORF">NP511_22465</name>
</gene>
<name>A0AAF0PDX9_9EURY</name>
<dbReference type="Proteomes" id="UP001224926">
    <property type="component" value="Plasmid unnamed1"/>
</dbReference>
<organism evidence="2 3">
    <name type="scientific">Natrinema thermotolerans</name>
    <dbReference type="NCBI Taxonomy" id="121872"/>
    <lineage>
        <taxon>Archaea</taxon>
        <taxon>Methanobacteriati</taxon>
        <taxon>Methanobacteriota</taxon>
        <taxon>Stenosarchaea group</taxon>
        <taxon>Halobacteria</taxon>
        <taxon>Halobacteriales</taxon>
        <taxon>Natrialbaceae</taxon>
        <taxon>Natrinema</taxon>
    </lineage>
</organism>
<reference evidence="2 3" key="1">
    <citation type="submission" date="2022-07" db="EMBL/GenBank/DDBJ databases">
        <title>Two temperate virus in Haloterrigena jeotgali A29.</title>
        <authorList>
            <person name="Deng X."/>
        </authorList>
    </citation>
    <scope>NUCLEOTIDE SEQUENCE [LARGE SCALE GENOMIC DNA]</scope>
    <source>
        <strain evidence="2 3">A29</strain>
        <plasmid evidence="2 3">unnamed1</plasmid>
    </source>
</reference>
<feature type="region of interest" description="Disordered" evidence="1">
    <location>
        <begin position="1"/>
        <end position="29"/>
    </location>
</feature>
<keyword evidence="2" id="KW-0614">Plasmid</keyword>
<evidence type="ECO:0000313" key="2">
    <source>
        <dbReference type="EMBL" id="WMT10268.1"/>
    </source>
</evidence>
<evidence type="ECO:0000313" key="3">
    <source>
        <dbReference type="Proteomes" id="UP001224926"/>
    </source>
</evidence>
<dbReference type="RefSeq" id="WP_257720322.1">
    <property type="nucleotide sequence ID" value="NZ_CP101874.1"/>
</dbReference>
<sequence length="40" mass="4461">MKPKAYSKQLTWEFPSPNTPPLPNGDDTNLFVTPYGPLVV</sequence>
<dbReference type="EMBL" id="CP101874">
    <property type="protein sequence ID" value="WMT10268.1"/>
    <property type="molecule type" value="Genomic_DNA"/>
</dbReference>
<dbReference type="GeneID" id="84216765"/>
<protein>
    <submittedName>
        <fullName evidence="2">Uncharacterized protein</fullName>
    </submittedName>
</protein>
<dbReference type="AlphaFoldDB" id="A0AAF0PDX9"/>
<geneLocation type="plasmid" evidence="2 3">
    <name>unnamed1</name>
</geneLocation>
<evidence type="ECO:0000256" key="1">
    <source>
        <dbReference type="SAM" id="MobiDB-lite"/>
    </source>
</evidence>
<proteinExistence type="predicted"/>
<keyword evidence="3" id="KW-1185">Reference proteome</keyword>